<organism evidence="3 4">
    <name type="scientific">Psychrobacillus glaciei</name>
    <dbReference type="NCBI Taxonomy" id="2283160"/>
    <lineage>
        <taxon>Bacteria</taxon>
        <taxon>Bacillati</taxon>
        <taxon>Bacillota</taxon>
        <taxon>Bacilli</taxon>
        <taxon>Bacillales</taxon>
        <taxon>Bacillaceae</taxon>
        <taxon>Psychrobacillus</taxon>
    </lineage>
</organism>
<dbReference type="EMBL" id="CP031223">
    <property type="protein sequence ID" value="QFF99063.1"/>
    <property type="molecule type" value="Genomic_DNA"/>
</dbReference>
<feature type="domain" description="Activator of Hsp90 ATPase homologue 1/2-like C-terminal" evidence="2">
    <location>
        <begin position="16"/>
        <end position="143"/>
    </location>
</feature>
<dbReference type="KEGG" id="psyo:PB01_09615"/>
<gene>
    <name evidence="3" type="ORF">PB01_09615</name>
</gene>
<dbReference type="Proteomes" id="UP000325517">
    <property type="component" value="Chromosome"/>
</dbReference>
<comment type="similarity">
    <text evidence="1">Belongs to the AHA1 family.</text>
</comment>
<dbReference type="AlphaFoldDB" id="A0A5J6SNN9"/>
<reference evidence="3 4" key="1">
    <citation type="submission" date="2018-07" db="EMBL/GenBank/DDBJ databases">
        <title>Complete genome sequence of Psychrobacillus sp. PB01, isolated from iceberg, and comparative genome analysis of Psychrobacillus strains.</title>
        <authorList>
            <person name="Lee P.C."/>
        </authorList>
    </citation>
    <scope>NUCLEOTIDE SEQUENCE [LARGE SCALE GENOMIC DNA]</scope>
    <source>
        <strain evidence="3 4">PB01</strain>
    </source>
</reference>
<dbReference type="CDD" id="cd08893">
    <property type="entry name" value="SRPBCC_CalC_Aha1-like_GntR-HTH"/>
    <property type="match status" value="1"/>
</dbReference>
<dbReference type="Pfam" id="PF08327">
    <property type="entry name" value="AHSA1"/>
    <property type="match status" value="1"/>
</dbReference>
<dbReference type="InterPro" id="IPR023393">
    <property type="entry name" value="START-like_dom_sf"/>
</dbReference>
<keyword evidence="4" id="KW-1185">Reference proteome</keyword>
<dbReference type="SUPFAM" id="SSF55961">
    <property type="entry name" value="Bet v1-like"/>
    <property type="match status" value="1"/>
</dbReference>
<name>A0A5J6SNN9_9BACI</name>
<evidence type="ECO:0000259" key="2">
    <source>
        <dbReference type="Pfam" id="PF08327"/>
    </source>
</evidence>
<dbReference type="Gene3D" id="3.30.530.20">
    <property type="match status" value="1"/>
</dbReference>
<protein>
    <recommendedName>
        <fullName evidence="2">Activator of Hsp90 ATPase homologue 1/2-like C-terminal domain-containing protein</fullName>
    </recommendedName>
</protein>
<sequence>MMTNTTFVYEIYIVTTQNKLWEALTTNDFIKKYWFDLQVQTDWQVGSIVSFLDRNGKVTDQGKVLINEPYHLLSYTFQWLEDKTVRERPTRVSFELKPINSTVKLTLKHLDLLPTDFVEENDGFKGYNNGWPMILSNLKSLLETGDTLTIE</sequence>
<accession>A0A5J6SNN9</accession>
<dbReference type="InterPro" id="IPR013538">
    <property type="entry name" value="ASHA1/2-like_C"/>
</dbReference>
<dbReference type="OrthoDB" id="9800600at2"/>
<proteinExistence type="inferred from homology"/>
<evidence type="ECO:0000313" key="3">
    <source>
        <dbReference type="EMBL" id="QFF99063.1"/>
    </source>
</evidence>
<evidence type="ECO:0000313" key="4">
    <source>
        <dbReference type="Proteomes" id="UP000325517"/>
    </source>
</evidence>
<evidence type="ECO:0000256" key="1">
    <source>
        <dbReference type="ARBA" id="ARBA00006817"/>
    </source>
</evidence>